<evidence type="ECO:0000259" key="3">
    <source>
        <dbReference type="PROSITE" id="PS50883"/>
    </source>
</evidence>
<sequence length="706" mass="81906">MSALHTHQRHMLLELLFDRVHEGIIITNADNVIVEVNDTLCEITGYSRDELIGKRPNILSSGKQSKAFYSEMWQSLTQNSFWRGEVWNRKKDGSFYAEVLTIHRTTDPQSGELFHLGLVSDITMLKQHQAELERLAHYDALTALPNRNLLADRFEQAIAHSNRTQSLLAICFLDLDNFKPVNDDLGHNIGDELLIEVAQRIKSMLRQDDTVSRYGGDEFVILLGEIQNRQDCEALLHRLTDELSRSYQIADHNIHISASIGYTVYPFDQGSMQTLIEHADQTLYKAKLDGKKTFRMYETGKDGWRDDKSDQLYAIRRGLTDNEFQLFMQPKISMCTGEVVGYEALIRWQHPEQGLLYPQQFLPLINGTTLEIQLGEWVIRQALMHLQQWQNQNHHWHISINLSAYHLGFNGFLQRLGEIIADFPEVDLQFFQFEILESHALDDLSLIVDVVRRCRNEFKIKTVLDDFGTGYSSLSHIRTLPVSAVKIDQTFVRNMLVDVDDCKIVEGVIALARSFDLEVIAEGVESLRHGQILLSMGCEFAQGYVIAKPMPVNELLAWNQQFSLPQDWRKYRYHQQHIKWTQINLFCLYLELSVESLQRRFAVDSDENDAVWSIISLKQSHCGVWLERTENLQLIDKECLQILKEKYRSFHHLMTMTIKLYQAGRKQNGLQNLQSLQLRYQDMHQFIQSKILHMEPPELVTDERGT</sequence>
<dbReference type="InterPro" id="IPR029787">
    <property type="entry name" value="Nucleotide_cyclase"/>
</dbReference>
<name>A0A1E3GT35_9GAMM</name>
<dbReference type="RefSeq" id="WP_141696767.1">
    <property type="nucleotide sequence ID" value="NZ_MCRI01000008.1"/>
</dbReference>
<keyword evidence="5" id="KW-0378">Hydrolase</keyword>
<dbReference type="PROSITE" id="PS50112">
    <property type="entry name" value="PAS"/>
    <property type="match status" value="1"/>
</dbReference>
<comment type="cofactor">
    <cofactor evidence="1">
        <name>Mg(2+)</name>
        <dbReference type="ChEBI" id="CHEBI:18420"/>
    </cofactor>
</comment>
<dbReference type="CDD" id="cd01949">
    <property type="entry name" value="GGDEF"/>
    <property type="match status" value="1"/>
</dbReference>
<dbReference type="Pfam" id="PF00990">
    <property type="entry name" value="GGDEF"/>
    <property type="match status" value="1"/>
</dbReference>
<protein>
    <submittedName>
        <fullName evidence="5">Cyclic di-GMP phosphodiesterase Gmr</fullName>
        <ecNumber evidence="5">3.1.4.52</ecNumber>
    </submittedName>
</protein>
<dbReference type="Pfam" id="PF00563">
    <property type="entry name" value="EAL"/>
    <property type="match status" value="1"/>
</dbReference>
<dbReference type="EMBL" id="MCRI01000008">
    <property type="protein sequence ID" value="ODN67232.1"/>
    <property type="molecule type" value="Genomic_DNA"/>
</dbReference>
<dbReference type="Pfam" id="PF13426">
    <property type="entry name" value="PAS_9"/>
    <property type="match status" value="1"/>
</dbReference>
<dbReference type="STRING" id="291169.A9E74_01136"/>
<dbReference type="InterPro" id="IPR000014">
    <property type="entry name" value="PAS"/>
</dbReference>
<dbReference type="CDD" id="cd01948">
    <property type="entry name" value="EAL"/>
    <property type="match status" value="1"/>
</dbReference>
<dbReference type="SMART" id="SM00052">
    <property type="entry name" value="EAL"/>
    <property type="match status" value="1"/>
</dbReference>
<dbReference type="NCBIfam" id="TIGR00254">
    <property type="entry name" value="GGDEF"/>
    <property type="match status" value="1"/>
</dbReference>
<dbReference type="GO" id="GO:0071111">
    <property type="term" value="F:cyclic-guanylate-specific phosphodiesterase activity"/>
    <property type="evidence" value="ECO:0007669"/>
    <property type="project" value="UniProtKB-EC"/>
</dbReference>
<dbReference type="SMART" id="SM00267">
    <property type="entry name" value="GGDEF"/>
    <property type="match status" value="1"/>
</dbReference>
<dbReference type="InterPro" id="IPR035965">
    <property type="entry name" value="PAS-like_dom_sf"/>
</dbReference>
<dbReference type="Gene3D" id="3.30.450.20">
    <property type="entry name" value="PAS domain"/>
    <property type="match status" value="1"/>
</dbReference>
<dbReference type="SMART" id="SM00091">
    <property type="entry name" value="PAS"/>
    <property type="match status" value="1"/>
</dbReference>
<dbReference type="NCBIfam" id="TIGR00229">
    <property type="entry name" value="sensory_box"/>
    <property type="match status" value="1"/>
</dbReference>
<dbReference type="InterPro" id="IPR043128">
    <property type="entry name" value="Rev_trsase/Diguanyl_cyclase"/>
</dbReference>
<dbReference type="PROSITE" id="PS50883">
    <property type="entry name" value="EAL"/>
    <property type="match status" value="1"/>
</dbReference>
<gene>
    <name evidence="5" type="primary">gmr_8</name>
    <name evidence="5" type="ORF">A9E74_01136</name>
</gene>
<dbReference type="PATRIC" id="fig|291169.3.peg.1140"/>
<keyword evidence="6" id="KW-1185">Reference proteome</keyword>
<feature type="domain" description="GGDEF" evidence="4">
    <location>
        <begin position="166"/>
        <end position="299"/>
    </location>
</feature>
<reference evidence="5 6" key="1">
    <citation type="submission" date="2016-07" db="EMBL/GenBank/DDBJ databases">
        <title>Draft Genome Sequence of Methylophaga muralis Bur 1.</title>
        <authorList>
            <person name="Vasilenko O.V."/>
            <person name="Doronina N.V."/>
            <person name="Shmareva M.N."/>
            <person name="Tarlachkov S.V."/>
            <person name="Mustakhimov I."/>
            <person name="Trotsenko Y.A."/>
        </authorList>
    </citation>
    <scope>NUCLEOTIDE SEQUENCE [LARGE SCALE GENOMIC DNA]</scope>
    <source>
        <strain evidence="5 6">Bur 1</strain>
    </source>
</reference>
<proteinExistence type="predicted"/>
<dbReference type="FunFam" id="3.30.70.270:FF:000001">
    <property type="entry name" value="Diguanylate cyclase domain protein"/>
    <property type="match status" value="1"/>
</dbReference>
<evidence type="ECO:0000259" key="4">
    <source>
        <dbReference type="PROSITE" id="PS50887"/>
    </source>
</evidence>
<dbReference type="SUPFAM" id="SSF141868">
    <property type="entry name" value="EAL domain-like"/>
    <property type="match status" value="1"/>
</dbReference>
<dbReference type="Proteomes" id="UP000094379">
    <property type="component" value="Unassembled WGS sequence"/>
</dbReference>
<dbReference type="Gene3D" id="3.30.70.270">
    <property type="match status" value="1"/>
</dbReference>
<dbReference type="SUPFAM" id="SSF55073">
    <property type="entry name" value="Nucleotide cyclase"/>
    <property type="match status" value="1"/>
</dbReference>
<dbReference type="Gene3D" id="3.20.20.450">
    <property type="entry name" value="EAL domain"/>
    <property type="match status" value="1"/>
</dbReference>
<organism evidence="5 6">
    <name type="scientific">Methylophaga muralis</name>
    <dbReference type="NCBI Taxonomy" id="291169"/>
    <lineage>
        <taxon>Bacteria</taxon>
        <taxon>Pseudomonadati</taxon>
        <taxon>Pseudomonadota</taxon>
        <taxon>Gammaproteobacteria</taxon>
        <taxon>Thiotrichales</taxon>
        <taxon>Piscirickettsiaceae</taxon>
        <taxon>Methylophaga</taxon>
    </lineage>
</organism>
<dbReference type="SUPFAM" id="SSF55785">
    <property type="entry name" value="PYP-like sensor domain (PAS domain)"/>
    <property type="match status" value="1"/>
</dbReference>
<feature type="domain" description="EAL" evidence="3">
    <location>
        <begin position="308"/>
        <end position="563"/>
    </location>
</feature>
<comment type="caution">
    <text evidence="5">The sequence shown here is derived from an EMBL/GenBank/DDBJ whole genome shotgun (WGS) entry which is preliminary data.</text>
</comment>
<evidence type="ECO:0000313" key="5">
    <source>
        <dbReference type="EMBL" id="ODN67232.1"/>
    </source>
</evidence>
<accession>A0A1E3GT35</accession>
<dbReference type="InterPro" id="IPR052155">
    <property type="entry name" value="Biofilm_reg_signaling"/>
</dbReference>
<dbReference type="InterPro" id="IPR000160">
    <property type="entry name" value="GGDEF_dom"/>
</dbReference>
<dbReference type="AlphaFoldDB" id="A0A1E3GT35"/>
<dbReference type="PROSITE" id="PS50887">
    <property type="entry name" value="GGDEF"/>
    <property type="match status" value="1"/>
</dbReference>
<dbReference type="CDD" id="cd00130">
    <property type="entry name" value="PAS"/>
    <property type="match status" value="1"/>
</dbReference>
<dbReference type="EC" id="3.1.4.52" evidence="5"/>
<dbReference type="InterPro" id="IPR001633">
    <property type="entry name" value="EAL_dom"/>
</dbReference>
<evidence type="ECO:0000256" key="1">
    <source>
        <dbReference type="ARBA" id="ARBA00001946"/>
    </source>
</evidence>
<dbReference type="PANTHER" id="PTHR44757:SF2">
    <property type="entry name" value="BIOFILM ARCHITECTURE MAINTENANCE PROTEIN MBAA"/>
    <property type="match status" value="1"/>
</dbReference>
<feature type="domain" description="PAS" evidence="2">
    <location>
        <begin position="9"/>
        <end position="54"/>
    </location>
</feature>
<dbReference type="PANTHER" id="PTHR44757">
    <property type="entry name" value="DIGUANYLATE CYCLASE DGCP"/>
    <property type="match status" value="1"/>
</dbReference>
<evidence type="ECO:0000259" key="2">
    <source>
        <dbReference type="PROSITE" id="PS50112"/>
    </source>
</evidence>
<dbReference type="InterPro" id="IPR035919">
    <property type="entry name" value="EAL_sf"/>
</dbReference>
<evidence type="ECO:0000313" key="6">
    <source>
        <dbReference type="Proteomes" id="UP000094379"/>
    </source>
</evidence>